<comment type="caution">
    <text evidence="1">The sequence shown here is derived from an EMBL/GenBank/DDBJ whole genome shotgun (WGS) entry which is preliminary data.</text>
</comment>
<sequence length="156" mass="16548">MPCTICRATGHHAGTCPLVTLKNKLDGGCSILGTMRDILTANGTAKRLPVERIASWAVQVILDKADMTEIPMGLSHREYSRSSSQSSGSFISVSSPPALPVDASFVHVPVPTEAVADLYTWLHNRRLAAGRVSTVSASQALDASGLDGTEEDDVEE</sequence>
<organism evidence="1 2">
    <name type="scientific">Carpediemonas membranifera</name>
    <dbReference type="NCBI Taxonomy" id="201153"/>
    <lineage>
        <taxon>Eukaryota</taxon>
        <taxon>Metamonada</taxon>
        <taxon>Carpediemonas-like organisms</taxon>
        <taxon>Carpediemonas</taxon>
    </lineage>
</organism>
<proteinExistence type="predicted"/>
<evidence type="ECO:0000313" key="1">
    <source>
        <dbReference type="EMBL" id="KAG9390728.1"/>
    </source>
</evidence>
<protein>
    <submittedName>
        <fullName evidence="1">Uncharacterized protein</fullName>
    </submittedName>
</protein>
<keyword evidence="2" id="KW-1185">Reference proteome</keyword>
<evidence type="ECO:0000313" key="2">
    <source>
        <dbReference type="Proteomes" id="UP000717585"/>
    </source>
</evidence>
<reference evidence="1" key="1">
    <citation type="submission" date="2021-05" db="EMBL/GenBank/DDBJ databases">
        <title>A free-living protist that lacks canonical eukaryotic 1 DNA replication and segregation systems.</title>
        <authorList>
            <person name="Salas-Leiva D.E."/>
            <person name="Tromer E.C."/>
            <person name="Curtis B.A."/>
            <person name="Jerlstrom-Hultqvist J."/>
            <person name="Kolisko M."/>
            <person name="Yi Z."/>
            <person name="Salas-Leiva J.S."/>
            <person name="Gallot-Lavallee L."/>
            <person name="Kops G.J.P.L."/>
            <person name="Archibald J.M."/>
            <person name="Simpson A.G.B."/>
            <person name="Roger A.J."/>
        </authorList>
    </citation>
    <scope>NUCLEOTIDE SEQUENCE</scope>
    <source>
        <strain evidence="1">BICM</strain>
    </source>
</reference>
<dbReference type="AlphaFoldDB" id="A0A8J6DZH6"/>
<dbReference type="EMBL" id="JAHDYR010000062">
    <property type="protein sequence ID" value="KAG9390728.1"/>
    <property type="molecule type" value="Genomic_DNA"/>
</dbReference>
<gene>
    <name evidence="1" type="ORF">J8273_6980</name>
</gene>
<accession>A0A8J6DZH6</accession>
<name>A0A8J6DZH6_9EUKA</name>
<dbReference type="Proteomes" id="UP000717585">
    <property type="component" value="Unassembled WGS sequence"/>
</dbReference>